<dbReference type="Gene3D" id="3.90.226.10">
    <property type="entry name" value="2-enoyl-CoA Hydratase, Chain A, domain 1"/>
    <property type="match status" value="1"/>
</dbReference>
<dbReference type="PROSITE" id="PS00166">
    <property type="entry name" value="ENOYL_COA_HYDRATASE"/>
    <property type="match status" value="1"/>
</dbReference>
<dbReference type="RefSeq" id="XP_025601079.1">
    <property type="nucleotide sequence ID" value="XM_025743673.1"/>
</dbReference>
<feature type="region of interest" description="Disordered" evidence="4">
    <location>
        <begin position="458"/>
        <end position="481"/>
    </location>
</feature>
<dbReference type="GO" id="GO:0005739">
    <property type="term" value="C:mitochondrion"/>
    <property type="evidence" value="ECO:0007669"/>
    <property type="project" value="TreeGrafter"/>
</dbReference>
<dbReference type="EC" id="3.1.2.4" evidence="2"/>
<dbReference type="InterPro" id="IPR018376">
    <property type="entry name" value="Enoyl-CoA_hyd/isom_CS"/>
</dbReference>
<dbReference type="GO" id="GO:0006574">
    <property type="term" value="P:L-valine catabolic process"/>
    <property type="evidence" value="ECO:0007669"/>
    <property type="project" value="TreeGrafter"/>
</dbReference>
<keyword evidence="7" id="KW-1185">Reference proteome</keyword>
<evidence type="ECO:0000259" key="5">
    <source>
        <dbReference type="Pfam" id="PF16113"/>
    </source>
</evidence>
<evidence type="ECO:0000313" key="7">
    <source>
        <dbReference type="Proteomes" id="UP000245946"/>
    </source>
</evidence>
<dbReference type="Proteomes" id="UP000245946">
    <property type="component" value="Unassembled WGS sequence"/>
</dbReference>
<comment type="catalytic activity">
    <reaction evidence="1">
        <text>3-hydroxy-2-methylpropanoyl-CoA + H2O = 3-hydroxy-2-methylpropanoate + CoA + H(+)</text>
        <dbReference type="Rhea" id="RHEA:20888"/>
        <dbReference type="ChEBI" id="CHEBI:11805"/>
        <dbReference type="ChEBI" id="CHEBI:15377"/>
        <dbReference type="ChEBI" id="CHEBI:15378"/>
        <dbReference type="ChEBI" id="CHEBI:57287"/>
        <dbReference type="ChEBI" id="CHEBI:57340"/>
        <dbReference type="EC" id="3.1.2.4"/>
    </reaction>
</comment>
<feature type="domain" description="Enoyl-CoA hydratase/isomerase" evidence="5">
    <location>
        <begin position="57"/>
        <end position="436"/>
    </location>
</feature>
<keyword evidence="3" id="KW-0378">Hydrolase</keyword>
<evidence type="ECO:0000256" key="3">
    <source>
        <dbReference type="ARBA" id="ARBA00022801"/>
    </source>
</evidence>
<organism evidence="6 7">
    <name type="scientific">Tilletiopsis washingtonensis</name>
    <dbReference type="NCBI Taxonomy" id="58919"/>
    <lineage>
        <taxon>Eukaryota</taxon>
        <taxon>Fungi</taxon>
        <taxon>Dikarya</taxon>
        <taxon>Basidiomycota</taxon>
        <taxon>Ustilaginomycotina</taxon>
        <taxon>Exobasidiomycetes</taxon>
        <taxon>Entylomatales</taxon>
        <taxon>Entylomatales incertae sedis</taxon>
        <taxon>Tilletiopsis</taxon>
    </lineage>
</organism>
<name>A0A316ZGC3_9BASI</name>
<dbReference type="InterPro" id="IPR029045">
    <property type="entry name" value="ClpP/crotonase-like_dom_sf"/>
</dbReference>
<evidence type="ECO:0000256" key="1">
    <source>
        <dbReference type="ARBA" id="ARBA00001709"/>
    </source>
</evidence>
<dbReference type="OrthoDB" id="1737613at2759"/>
<dbReference type="CDD" id="cd06558">
    <property type="entry name" value="crotonase-like"/>
    <property type="match status" value="1"/>
</dbReference>
<dbReference type="PANTHER" id="PTHR43176">
    <property type="entry name" value="3-HYDROXYISOBUTYRYL-COA HYDROLASE-RELATED"/>
    <property type="match status" value="1"/>
</dbReference>
<dbReference type="InterPro" id="IPR045004">
    <property type="entry name" value="ECH_dom"/>
</dbReference>
<proteinExistence type="predicted"/>
<dbReference type="Pfam" id="PF16113">
    <property type="entry name" value="ECH_2"/>
    <property type="match status" value="1"/>
</dbReference>
<dbReference type="STRING" id="58919.A0A316ZGC3"/>
<dbReference type="EMBL" id="KZ819284">
    <property type="protein sequence ID" value="PWO00801.1"/>
    <property type="molecule type" value="Genomic_DNA"/>
</dbReference>
<dbReference type="PANTHER" id="PTHR43176:SF3">
    <property type="entry name" value="3-HYDROXYISOBUTYRYL-COA HYDROLASE, MITOCHONDRIAL"/>
    <property type="match status" value="1"/>
</dbReference>
<evidence type="ECO:0000313" key="6">
    <source>
        <dbReference type="EMBL" id="PWO00801.1"/>
    </source>
</evidence>
<dbReference type="GO" id="GO:0003860">
    <property type="term" value="F:3-hydroxyisobutyryl-CoA hydrolase activity"/>
    <property type="evidence" value="ECO:0007669"/>
    <property type="project" value="UniProtKB-EC"/>
</dbReference>
<evidence type="ECO:0000256" key="2">
    <source>
        <dbReference type="ARBA" id="ARBA00011915"/>
    </source>
</evidence>
<accession>A0A316ZGC3</accession>
<protein>
    <recommendedName>
        <fullName evidence="2">3-hydroxyisobutyryl-CoA hydrolase</fullName>
        <ecNumber evidence="2">3.1.2.4</ecNumber>
    </recommendedName>
</protein>
<dbReference type="SUPFAM" id="SSF52096">
    <property type="entry name" value="ClpP/crotonase"/>
    <property type="match status" value="1"/>
</dbReference>
<reference evidence="6 7" key="1">
    <citation type="journal article" date="2018" name="Mol. Biol. Evol.">
        <title>Broad Genomic Sampling Reveals a Smut Pathogenic Ancestry of the Fungal Clade Ustilaginomycotina.</title>
        <authorList>
            <person name="Kijpornyongpan T."/>
            <person name="Mondo S.J."/>
            <person name="Barry K."/>
            <person name="Sandor L."/>
            <person name="Lee J."/>
            <person name="Lipzen A."/>
            <person name="Pangilinan J."/>
            <person name="LaButti K."/>
            <person name="Hainaut M."/>
            <person name="Henrissat B."/>
            <person name="Grigoriev I.V."/>
            <person name="Spatafora J.W."/>
            <person name="Aime M.C."/>
        </authorList>
    </citation>
    <scope>NUCLEOTIDE SEQUENCE [LARGE SCALE GENOMIC DNA]</scope>
    <source>
        <strain evidence="6 7">MCA 4186</strain>
    </source>
</reference>
<feature type="region of interest" description="Disordered" evidence="4">
    <location>
        <begin position="1"/>
        <end position="49"/>
    </location>
</feature>
<feature type="compositionally biased region" description="Low complexity" evidence="4">
    <location>
        <begin position="15"/>
        <end position="37"/>
    </location>
</feature>
<dbReference type="InterPro" id="IPR032259">
    <property type="entry name" value="HIBYL-CoA-H"/>
</dbReference>
<sequence>MQAFGRPGGPRRDASSSSSAPSQAGVAVAREAATASTTGGGEDGSEPKVKQLAAGPVRTILLNRPKALNALDMDMILLIADALQTFSKTPAPVVLLRGVGRALCSGGDVMAVVKQAADEDPAVRQQALTFFKAEFELDYAIATLFRRTGKTFVSVMDGITMGGGVGLSVHAPIRIATEKTLFAMPETGIGYWPDVGVTRQLARLDGKVGFYLGITGARISGEEAYIAGLATHYIPSSLLAEALERLGSLGPDAKSDSVSNVLDEFSADPFSETEVAKGPQILAQSALLGSRRVALDHVFGQKSAEGIFAALEQLAAGAADSEAAAELRTRGAELDEGVVSWARTTLDALLTKSPRSIKVSLRAIAAARQLEDAEAFRLDMRLATAFCDLGAGRDFHTGVMHTLARDPETGKRRTGVAPWDVRSVADVSDQHISDLFFGDQQAARSAGMTMDVPRLAGLPPPNALSADEQRAQRNKTKGLPPLGWQVGHNMFALPAEAEIAALVSGYHPSSPPTQLEPEEVVAVLRSVKGDRRGLDGKVREFLQRSGAAFA</sequence>
<evidence type="ECO:0000256" key="4">
    <source>
        <dbReference type="SAM" id="MobiDB-lite"/>
    </source>
</evidence>
<dbReference type="GeneID" id="37271217"/>
<dbReference type="AlphaFoldDB" id="A0A316ZGC3"/>
<gene>
    <name evidence="6" type="ORF">FA09DRAFT_333184</name>
</gene>